<comment type="caution">
    <text evidence="2">The sequence shown here is derived from an EMBL/GenBank/DDBJ whole genome shotgun (WGS) entry which is preliminary data.</text>
</comment>
<name>A0A4C1YSE7_EUMVA</name>
<evidence type="ECO:0000313" key="3">
    <source>
        <dbReference type="Proteomes" id="UP000299102"/>
    </source>
</evidence>
<feature type="region of interest" description="Disordered" evidence="1">
    <location>
        <begin position="38"/>
        <end position="107"/>
    </location>
</feature>
<evidence type="ECO:0000256" key="1">
    <source>
        <dbReference type="SAM" id="MobiDB-lite"/>
    </source>
</evidence>
<protein>
    <submittedName>
        <fullName evidence="2">Uncharacterized protein</fullName>
    </submittedName>
</protein>
<accession>A0A4C1YSE7</accession>
<organism evidence="2 3">
    <name type="scientific">Eumeta variegata</name>
    <name type="common">Bagworm moth</name>
    <name type="synonym">Eumeta japonica</name>
    <dbReference type="NCBI Taxonomy" id="151549"/>
    <lineage>
        <taxon>Eukaryota</taxon>
        <taxon>Metazoa</taxon>
        <taxon>Ecdysozoa</taxon>
        <taxon>Arthropoda</taxon>
        <taxon>Hexapoda</taxon>
        <taxon>Insecta</taxon>
        <taxon>Pterygota</taxon>
        <taxon>Neoptera</taxon>
        <taxon>Endopterygota</taxon>
        <taxon>Lepidoptera</taxon>
        <taxon>Glossata</taxon>
        <taxon>Ditrysia</taxon>
        <taxon>Tineoidea</taxon>
        <taxon>Psychidae</taxon>
        <taxon>Oiketicinae</taxon>
        <taxon>Eumeta</taxon>
    </lineage>
</organism>
<proteinExistence type="predicted"/>
<reference evidence="2 3" key="1">
    <citation type="journal article" date="2019" name="Commun. Biol.">
        <title>The bagworm genome reveals a unique fibroin gene that provides high tensile strength.</title>
        <authorList>
            <person name="Kono N."/>
            <person name="Nakamura H."/>
            <person name="Ohtoshi R."/>
            <person name="Tomita M."/>
            <person name="Numata K."/>
            <person name="Arakawa K."/>
        </authorList>
    </citation>
    <scope>NUCLEOTIDE SEQUENCE [LARGE SCALE GENOMIC DNA]</scope>
</reference>
<dbReference type="EMBL" id="BGZK01001346">
    <property type="protein sequence ID" value="GBP77782.1"/>
    <property type="molecule type" value="Genomic_DNA"/>
</dbReference>
<keyword evidence="3" id="KW-1185">Reference proteome</keyword>
<sequence>MDLSFPQIRTCKAYLNIYTFPTAYYNNKSYETRRLQEKETPLHLARPATHRSEEINGTGESQTCASGSREKLSISPRAPSATINLSRSNQSRPSVERTSGNLFPHDL</sequence>
<feature type="compositionally biased region" description="Polar residues" evidence="1">
    <location>
        <begin position="81"/>
        <end position="101"/>
    </location>
</feature>
<dbReference type="Proteomes" id="UP000299102">
    <property type="component" value="Unassembled WGS sequence"/>
</dbReference>
<gene>
    <name evidence="2" type="ORF">EVAR_50021_1</name>
</gene>
<dbReference type="AlphaFoldDB" id="A0A4C1YSE7"/>
<evidence type="ECO:0000313" key="2">
    <source>
        <dbReference type="EMBL" id="GBP77782.1"/>
    </source>
</evidence>